<name>A0AAV0MEG1_9ROSI</name>
<organism evidence="1 2">
    <name type="scientific">Linum tenue</name>
    <dbReference type="NCBI Taxonomy" id="586396"/>
    <lineage>
        <taxon>Eukaryota</taxon>
        <taxon>Viridiplantae</taxon>
        <taxon>Streptophyta</taxon>
        <taxon>Embryophyta</taxon>
        <taxon>Tracheophyta</taxon>
        <taxon>Spermatophyta</taxon>
        <taxon>Magnoliopsida</taxon>
        <taxon>eudicotyledons</taxon>
        <taxon>Gunneridae</taxon>
        <taxon>Pentapetalae</taxon>
        <taxon>rosids</taxon>
        <taxon>fabids</taxon>
        <taxon>Malpighiales</taxon>
        <taxon>Linaceae</taxon>
        <taxon>Linum</taxon>
    </lineage>
</organism>
<feature type="non-terminal residue" evidence="1">
    <location>
        <position position="1"/>
    </location>
</feature>
<dbReference type="Proteomes" id="UP001154282">
    <property type="component" value="Unassembled WGS sequence"/>
</dbReference>
<keyword evidence="2" id="KW-1185">Reference proteome</keyword>
<evidence type="ECO:0000313" key="1">
    <source>
        <dbReference type="EMBL" id="CAI0445134.1"/>
    </source>
</evidence>
<dbReference type="AlphaFoldDB" id="A0AAV0MEG1"/>
<accession>A0AAV0MEG1</accession>
<comment type="caution">
    <text evidence="1">The sequence shown here is derived from an EMBL/GenBank/DDBJ whole genome shotgun (WGS) entry which is preliminary data.</text>
</comment>
<evidence type="ECO:0000313" key="2">
    <source>
        <dbReference type="Proteomes" id="UP001154282"/>
    </source>
</evidence>
<proteinExistence type="predicted"/>
<reference evidence="1" key="1">
    <citation type="submission" date="2022-08" db="EMBL/GenBank/DDBJ databases">
        <authorList>
            <person name="Gutierrez-Valencia J."/>
        </authorList>
    </citation>
    <scope>NUCLEOTIDE SEQUENCE</scope>
</reference>
<gene>
    <name evidence="1" type="ORF">LITE_LOCUS28440</name>
</gene>
<protein>
    <submittedName>
        <fullName evidence="1">Uncharacterized protein</fullName>
    </submittedName>
</protein>
<sequence length="59" mass="6602">KIANARGTSSKSSSSLWKSISGLPSSASLRRANWIEQTHFQVQVSESHYPYFSYLGRDP</sequence>
<dbReference type="EMBL" id="CAMGYJ010000007">
    <property type="protein sequence ID" value="CAI0445134.1"/>
    <property type="molecule type" value="Genomic_DNA"/>
</dbReference>